<dbReference type="GO" id="GO:0000400">
    <property type="term" value="F:four-way junction DNA binding"/>
    <property type="evidence" value="ECO:0007669"/>
    <property type="project" value="UniProtKB-UniRule"/>
</dbReference>
<dbReference type="SUPFAM" id="SSF50249">
    <property type="entry name" value="Nucleic acid-binding proteins"/>
    <property type="match status" value="1"/>
</dbReference>
<feature type="region of interest" description="Domain III" evidence="6">
    <location>
        <begin position="146"/>
        <end position="189"/>
    </location>
</feature>
<keyword evidence="9" id="KW-0347">Helicase</keyword>
<comment type="subunit">
    <text evidence="6">Homotetramer. Forms an RuvA(8)-RuvB(12)-Holliday junction (HJ) complex. HJ DNA is sandwiched between 2 RuvA tetramers; dsDNA enters through RuvA and exits via RuvB. An RuvB hexamer assembles on each DNA strand where it exits the tetramer. Each RuvB hexamer is contacted by two RuvA subunits (via domain III) on 2 adjacent RuvB subunits; this complex drives branch migration. In the full resolvosome a probable DNA-RuvA(4)-RuvB(12)-RuvC(2) complex forms which resolves the HJ.</text>
</comment>
<feature type="domain" description="Holliday junction DNA helicase RuvA C-terminal" evidence="8">
    <location>
        <begin position="146"/>
        <end position="187"/>
    </location>
</feature>
<comment type="similarity">
    <text evidence="6">Belongs to the RuvA family.</text>
</comment>
<evidence type="ECO:0000256" key="2">
    <source>
        <dbReference type="ARBA" id="ARBA00022763"/>
    </source>
</evidence>
<dbReference type="HAMAP" id="MF_00031">
    <property type="entry name" value="DNA_HJ_migration_RuvA"/>
    <property type="match status" value="1"/>
</dbReference>
<dbReference type="InterPro" id="IPR036267">
    <property type="entry name" value="RuvA_C_sf"/>
</dbReference>
<dbReference type="NCBIfam" id="TIGR00084">
    <property type="entry name" value="ruvA"/>
    <property type="match status" value="1"/>
</dbReference>
<gene>
    <name evidence="6" type="primary">ruvA</name>
    <name evidence="9" type="ORF">A3A63_00360</name>
</gene>
<dbReference type="InterPro" id="IPR012340">
    <property type="entry name" value="NA-bd_OB-fold"/>
</dbReference>
<keyword evidence="4 6" id="KW-0233">DNA recombination</keyword>
<comment type="function">
    <text evidence="6">The RuvA-RuvB-RuvC complex processes Holliday junction (HJ) DNA during genetic recombination and DNA repair, while the RuvA-RuvB complex plays an important role in the rescue of blocked DNA replication forks via replication fork reversal (RFR). RuvA specifically binds to HJ cruciform DNA, conferring on it an open structure. The RuvB hexamer acts as an ATP-dependent pump, pulling dsDNA into and through the RuvAB complex. HJ branch migration allows RuvC to scan DNA until it finds its consensus sequence, where it cleaves and resolves the cruciform DNA.</text>
</comment>
<evidence type="ECO:0000256" key="4">
    <source>
        <dbReference type="ARBA" id="ARBA00023172"/>
    </source>
</evidence>
<dbReference type="Gene3D" id="1.10.150.20">
    <property type="entry name" value="5' to 3' exonuclease, C-terminal subdomain"/>
    <property type="match status" value="1"/>
</dbReference>
<comment type="caution">
    <text evidence="9">The sequence shown here is derived from an EMBL/GenBank/DDBJ whole genome shotgun (WGS) entry which is preliminary data.</text>
</comment>
<dbReference type="InterPro" id="IPR013849">
    <property type="entry name" value="DNA_helicase_Holl-junc_RuvA_I"/>
</dbReference>
<evidence type="ECO:0000256" key="5">
    <source>
        <dbReference type="ARBA" id="ARBA00023204"/>
    </source>
</evidence>
<evidence type="ECO:0000256" key="1">
    <source>
        <dbReference type="ARBA" id="ARBA00022490"/>
    </source>
</evidence>
<dbReference type="GO" id="GO:0005524">
    <property type="term" value="F:ATP binding"/>
    <property type="evidence" value="ECO:0007669"/>
    <property type="project" value="InterPro"/>
</dbReference>
<evidence type="ECO:0000259" key="8">
    <source>
        <dbReference type="Pfam" id="PF07499"/>
    </source>
</evidence>
<dbReference type="Pfam" id="PF14520">
    <property type="entry name" value="HHH_5"/>
    <property type="match status" value="1"/>
</dbReference>
<comment type="subcellular location">
    <subcellularLocation>
        <location evidence="6">Cytoplasm</location>
    </subcellularLocation>
</comment>
<evidence type="ECO:0000259" key="7">
    <source>
        <dbReference type="Pfam" id="PF01330"/>
    </source>
</evidence>
<comment type="caution">
    <text evidence="6">Lacks conserved residue(s) required for the propagation of feature annotation.</text>
</comment>
<dbReference type="GO" id="GO:0006281">
    <property type="term" value="P:DNA repair"/>
    <property type="evidence" value="ECO:0007669"/>
    <property type="project" value="UniProtKB-UniRule"/>
</dbReference>
<keyword evidence="9" id="KW-0547">Nucleotide-binding</keyword>
<evidence type="ECO:0000256" key="6">
    <source>
        <dbReference type="HAMAP-Rule" id="MF_00031"/>
    </source>
</evidence>
<evidence type="ECO:0000313" key="10">
    <source>
        <dbReference type="Proteomes" id="UP000176450"/>
    </source>
</evidence>
<dbReference type="Pfam" id="PF07499">
    <property type="entry name" value="RuvA_C"/>
    <property type="match status" value="1"/>
</dbReference>
<accession>A0A1F6B3S9</accession>
<dbReference type="Gene3D" id="1.10.8.10">
    <property type="entry name" value="DNA helicase RuvA subunit, C-terminal domain"/>
    <property type="match status" value="1"/>
</dbReference>
<keyword evidence="5 6" id="KW-0234">DNA repair</keyword>
<feature type="domain" description="DNA helicase Holliday junction RuvA type" evidence="7">
    <location>
        <begin position="1"/>
        <end position="61"/>
    </location>
</feature>
<name>A0A1F6B3S9_9BACT</name>
<dbReference type="GO" id="GO:0005737">
    <property type="term" value="C:cytoplasm"/>
    <property type="evidence" value="ECO:0007669"/>
    <property type="project" value="UniProtKB-SubCell"/>
</dbReference>
<keyword evidence="2 6" id="KW-0227">DNA damage</keyword>
<comment type="domain">
    <text evidence="6">Has three domains with a flexible linker between the domains II and III and assumes an 'L' shape. Domain III is highly mobile and contacts RuvB.</text>
</comment>
<dbReference type="GO" id="GO:0048476">
    <property type="term" value="C:Holliday junction resolvase complex"/>
    <property type="evidence" value="ECO:0007669"/>
    <property type="project" value="UniProtKB-UniRule"/>
</dbReference>
<dbReference type="Gene3D" id="2.40.50.140">
    <property type="entry name" value="Nucleic acid-binding proteins"/>
    <property type="match status" value="1"/>
</dbReference>
<keyword evidence="3 6" id="KW-0238">DNA-binding</keyword>
<keyword evidence="1 6" id="KW-0963">Cytoplasm</keyword>
<organism evidence="9 10">
    <name type="scientific">Candidatus Gottesmanbacteria bacterium RIFCSPLOWO2_01_FULL_46_9</name>
    <dbReference type="NCBI Taxonomy" id="1798394"/>
    <lineage>
        <taxon>Bacteria</taxon>
        <taxon>Candidatus Gottesmaniibacteriota</taxon>
    </lineage>
</organism>
<dbReference type="SUPFAM" id="SSF46929">
    <property type="entry name" value="DNA helicase RuvA subunit, C-terminal domain"/>
    <property type="match status" value="1"/>
</dbReference>
<protein>
    <recommendedName>
        <fullName evidence="6">Holliday junction branch migration complex subunit RuvA</fullName>
    </recommendedName>
</protein>
<dbReference type="GO" id="GO:0009379">
    <property type="term" value="C:Holliday junction helicase complex"/>
    <property type="evidence" value="ECO:0007669"/>
    <property type="project" value="InterPro"/>
</dbReference>
<evidence type="ECO:0000256" key="3">
    <source>
        <dbReference type="ARBA" id="ARBA00023125"/>
    </source>
</evidence>
<dbReference type="InterPro" id="IPR011114">
    <property type="entry name" value="RuvA_C"/>
</dbReference>
<dbReference type="GO" id="GO:0006310">
    <property type="term" value="P:DNA recombination"/>
    <property type="evidence" value="ECO:0007669"/>
    <property type="project" value="UniProtKB-UniRule"/>
</dbReference>
<dbReference type="SUPFAM" id="SSF47781">
    <property type="entry name" value="RuvA domain 2-like"/>
    <property type="match status" value="1"/>
</dbReference>
<dbReference type="Proteomes" id="UP000176450">
    <property type="component" value="Unassembled WGS sequence"/>
</dbReference>
<dbReference type="CDD" id="cd14332">
    <property type="entry name" value="UBA_RuvA_C"/>
    <property type="match status" value="1"/>
</dbReference>
<evidence type="ECO:0000313" key="9">
    <source>
        <dbReference type="EMBL" id="OGG31570.1"/>
    </source>
</evidence>
<keyword evidence="9" id="KW-0067">ATP-binding</keyword>
<keyword evidence="9" id="KW-0378">Hydrolase</keyword>
<dbReference type="Pfam" id="PF01330">
    <property type="entry name" value="RuvA_N"/>
    <property type="match status" value="1"/>
</dbReference>
<dbReference type="InterPro" id="IPR000085">
    <property type="entry name" value="RuvA"/>
</dbReference>
<dbReference type="GO" id="GO:0009378">
    <property type="term" value="F:four-way junction helicase activity"/>
    <property type="evidence" value="ECO:0007669"/>
    <property type="project" value="InterPro"/>
</dbReference>
<dbReference type="InterPro" id="IPR010994">
    <property type="entry name" value="RuvA_2-like"/>
</dbReference>
<sequence>MIGRLTGIIDGHTKNPLIIDVGGVGYVVSVPKRYLASIQPGTTHTLHIHTHVRDDAIDLYGFAAPAELTLFNLLLTVSGIGPRTALYVVDCGVAAVESAVQRSDVDFFTTIPRLGTKNAQKIIIELKSKLGSSRALDLSDSSGETKEVIDALLSMGFDKHEIRKTLEKLDPAAVSVEQKIRQSLKFLGK</sequence>
<dbReference type="EMBL" id="MFJX01000004">
    <property type="protein sequence ID" value="OGG31570.1"/>
    <property type="molecule type" value="Genomic_DNA"/>
</dbReference>
<proteinExistence type="inferred from homology"/>
<reference evidence="9 10" key="1">
    <citation type="journal article" date="2016" name="Nat. Commun.">
        <title>Thousands of microbial genomes shed light on interconnected biogeochemical processes in an aquifer system.</title>
        <authorList>
            <person name="Anantharaman K."/>
            <person name="Brown C.T."/>
            <person name="Hug L.A."/>
            <person name="Sharon I."/>
            <person name="Castelle C.J."/>
            <person name="Probst A.J."/>
            <person name="Thomas B.C."/>
            <person name="Singh A."/>
            <person name="Wilkins M.J."/>
            <person name="Karaoz U."/>
            <person name="Brodie E.L."/>
            <person name="Williams K.H."/>
            <person name="Hubbard S.S."/>
            <person name="Banfield J.F."/>
        </authorList>
    </citation>
    <scope>NUCLEOTIDE SEQUENCE [LARGE SCALE GENOMIC DNA]</scope>
</reference>
<dbReference type="AlphaFoldDB" id="A0A1F6B3S9"/>